<protein>
    <submittedName>
        <fullName evidence="3">Thiol-disulfide interchange protein, contains DsbC and DsbD domains</fullName>
    </submittedName>
</protein>
<dbReference type="InterPro" id="IPR028250">
    <property type="entry name" value="DsbDN"/>
</dbReference>
<proteinExistence type="predicted"/>
<sequence length="284" mass="30115">MRRPSAKSPAPRLVPSLVLLGSLLAFPASAGESPWHELAPGVSARLVSADRVEQGTLQAGVEITMPAGFNTYWRVPGETGIPTALDLSRSVNVEAHAIAWPYPERETAKGFVDYIYRDRLLLPLTLTLSGEPATLSVELSVGICSDICIPAQAALSLDLATRTADRRQALALTQAEALAPLPWPDAAPPVAILPPGDDSKLLRLRVDPDRVDVGSIIVDLGAGGPIFGVPQKSPEPDLVLVPMLGKKTVQWLAGRSVTVTFITPQGAYEISQSVPQAESTVTPE</sequence>
<dbReference type="AlphaFoldDB" id="A0A1K2I1B2"/>
<evidence type="ECO:0000313" key="4">
    <source>
        <dbReference type="Proteomes" id="UP000183447"/>
    </source>
</evidence>
<dbReference type="EMBL" id="FPKU01000003">
    <property type="protein sequence ID" value="SFZ86113.1"/>
    <property type="molecule type" value="Genomic_DNA"/>
</dbReference>
<keyword evidence="1" id="KW-0732">Signal</keyword>
<keyword evidence="4" id="KW-1185">Reference proteome</keyword>
<evidence type="ECO:0000313" key="3">
    <source>
        <dbReference type="EMBL" id="SFZ86113.1"/>
    </source>
</evidence>
<reference evidence="3 4" key="1">
    <citation type="submission" date="2016-11" db="EMBL/GenBank/DDBJ databases">
        <authorList>
            <person name="Jaros S."/>
            <person name="Januszkiewicz K."/>
            <person name="Wedrychowicz H."/>
        </authorList>
    </citation>
    <scope>NUCLEOTIDE SEQUENCE [LARGE SCALE GENOMIC DNA]</scope>
    <source>
        <strain evidence="3 4">ATCC 23634</strain>
    </source>
</reference>
<dbReference type="Proteomes" id="UP000183447">
    <property type="component" value="Unassembled WGS sequence"/>
</dbReference>
<dbReference type="OrthoDB" id="9811036at2"/>
<dbReference type="Pfam" id="PF11412">
    <property type="entry name" value="DsbD_N"/>
    <property type="match status" value="1"/>
</dbReference>
<gene>
    <name evidence="3" type="ORF">SAMN02983003_3287</name>
</gene>
<dbReference type="STRING" id="665118.SAMN02983003_3287"/>
<feature type="chain" id="PRO_5009678551" evidence="1">
    <location>
        <begin position="31"/>
        <end position="284"/>
    </location>
</feature>
<accession>A0A1K2I1B2</accession>
<evidence type="ECO:0000256" key="1">
    <source>
        <dbReference type="SAM" id="SignalP"/>
    </source>
</evidence>
<feature type="signal peptide" evidence="1">
    <location>
        <begin position="1"/>
        <end position="30"/>
    </location>
</feature>
<name>A0A1K2I1B2_9HYPH</name>
<evidence type="ECO:0000259" key="2">
    <source>
        <dbReference type="Pfam" id="PF11412"/>
    </source>
</evidence>
<dbReference type="RefSeq" id="WP_072345466.1">
    <property type="nucleotide sequence ID" value="NZ_FPKU01000003.1"/>
</dbReference>
<feature type="domain" description="Thiol:disulfide interchange protein DsbD N-terminal" evidence="2">
    <location>
        <begin position="48"/>
        <end position="156"/>
    </location>
</feature>
<organism evidence="3 4">
    <name type="scientific">Devosia enhydra</name>
    <dbReference type="NCBI Taxonomy" id="665118"/>
    <lineage>
        <taxon>Bacteria</taxon>
        <taxon>Pseudomonadati</taxon>
        <taxon>Pseudomonadota</taxon>
        <taxon>Alphaproteobacteria</taxon>
        <taxon>Hyphomicrobiales</taxon>
        <taxon>Devosiaceae</taxon>
        <taxon>Devosia</taxon>
    </lineage>
</organism>